<evidence type="ECO:0000256" key="1">
    <source>
        <dbReference type="ARBA" id="ARBA00022801"/>
    </source>
</evidence>
<dbReference type="InterPro" id="IPR036457">
    <property type="entry name" value="PPM-type-like_dom_sf"/>
</dbReference>
<dbReference type="EMBL" id="SRRZ01000119">
    <property type="protein sequence ID" value="NQE37231.1"/>
    <property type="molecule type" value="Genomic_DNA"/>
</dbReference>
<evidence type="ECO:0000313" key="4">
    <source>
        <dbReference type="EMBL" id="NQE37231.1"/>
    </source>
</evidence>
<keyword evidence="5" id="KW-1185">Reference proteome</keyword>
<evidence type="ECO:0000259" key="3">
    <source>
        <dbReference type="SMART" id="SM00331"/>
    </source>
</evidence>
<dbReference type="SMART" id="SM00331">
    <property type="entry name" value="PP2C_SIG"/>
    <property type="match status" value="1"/>
</dbReference>
<dbReference type="InterPro" id="IPR001932">
    <property type="entry name" value="PPM-type_phosphatase-like_dom"/>
</dbReference>
<dbReference type="Pfam" id="PF07228">
    <property type="entry name" value="SpoIIE"/>
    <property type="match status" value="1"/>
</dbReference>
<dbReference type="PANTHER" id="PTHR43156">
    <property type="entry name" value="STAGE II SPORULATION PROTEIN E-RELATED"/>
    <property type="match status" value="1"/>
</dbReference>
<keyword evidence="2" id="KW-0175">Coiled coil</keyword>
<dbReference type="EC" id="3.1.3.3" evidence="4"/>
<organism evidence="4 5">
    <name type="scientific">Microcoleus asticus IPMA8</name>
    <dbReference type="NCBI Taxonomy" id="2563858"/>
    <lineage>
        <taxon>Bacteria</taxon>
        <taxon>Bacillati</taxon>
        <taxon>Cyanobacteriota</taxon>
        <taxon>Cyanophyceae</taxon>
        <taxon>Oscillatoriophycideae</taxon>
        <taxon>Oscillatoriales</taxon>
        <taxon>Microcoleaceae</taxon>
        <taxon>Microcoleus</taxon>
        <taxon>Microcoleus asticus</taxon>
    </lineage>
</organism>
<gene>
    <name evidence="4" type="primary">rsbU_3</name>
    <name evidence="4" type="ORF">E5S67_05000</name>
</gene>
<dbReference type="Proteomes" id="UP000702425">
    <property type="component" value="Unassembled WGS sequence"/>
</dbReference>
<sequence length="567" mass="63427">MAECGLALRQFGLGVESMEEASNRIVRYFYENFCTKPTGEKSCALVRLFKTHPYEDLEIELAEYARSMLDHYPPLPAMKCMTLLATLGEQTEWNSRHRSVGHKAIPLASESVVAQIPMISQLIRQLGLDIKTVINPDPELLVEIEQRKYNVFYVPEAIGNPYIPSQDSFVIPFGIKSVLGFGGLLPSGNLFAIIMFLKVQIPHSTAQMFSTLALNVKTALLRFDRGAVFAQKDKSATADVQIFRRNTEQELAQLKSQVATLTQLLDVFDQSILVQSDRLEQAIEQLADSAQKLDTLNQRLKEENLRMGAELDIVRQMQQMILPNPEELEIEGLDIAGYMEAADEVGGDYYDVLNTDGVVTLGIGDVTGHGLESGILMLMAQTAVRTLKEIRETDPVRFLDALNRTLYKNVQRMNSEKSLTLAILNYSQGWVSISGQHEETLIVRNGGQVERMDTMDLGLPIALHDDIAKFISHISIELQLGDGIVLYTDGIPEAKDIKKKQYGVEQMCEVISKNWHLSAQEIKQAVIDDLRRHIGTQKVFDDITLLVVKRTQLGVENKSQPHAAALV</sequence>
<reference evidence="4 5" key="1">
    <citation type="journal article" date="2020" name="Sci. Rep.">
        <title>A novel cyanobacterial geosmin producer, revising GeoA distribution and dispersion patterns in Bacteria.</title>
        <authorList>
            <person name="Churro C."/>
            <person name="Semedo-Aguiar A.P."/>
            <person name="Silva A.D."/>
            <person name="Pereira-Leal J.B."/>
            <person name="Leite R.B."/>
        </authorList>
    </citation>
    <scope>NUCLEOTIDE SEQUENCE [LARGE SCALE GENOMIC DNA]</scope>
    <source>
        <strain evidence="4 5">IPMA8</strain>
    </source>
</reference>
<protein>
    <submittedName>
        <fullName evidence="4">Phosphoserine phosphatase RsbU</fullName>
        <ecNumber evidence="4">3.1.3.3</ecNumber>
    </submittedName>
</protein>
<comment type="caution">
    <text evidence="4">The sequence shown here is derived from an EMBL/GenBank/DDBJ whole genome shotgun (WGS) entry which is preliminary data.</text>
</comment>
<evidence type="ECO:0000313" key="5">
    <source>
        <dbReference type="Proteomes" id="UP000702425"/>
    </source>
</evidence>
<feature type="domain" description="PPM-type phosphatase" evidence="3">
    <location>
        <begin position="330"/>
        <end position="550"/>
    </location>
</feature>
<keyword evidence="1 4" id="KW-0378">Hydrolase</keyword>
<evidence type="ECO:0000256" key="2">
    <source>
        <dbReference type="SAM" id="Coils"/>
    </source>
</evidence>
<feature type="coiled-coil region" evidence="2">
    <location>
        <begin position="244"/>
        <end position="306"/>
    </location>
</feature>
<name>A0ABX2D401_9CYAN</name>
<accession>A0ABX2D401</accession>
<dbReference type="InterPro" id="IPR052016">
    <property type="entry name" value="Bact_Sigma-Reg"/>
</dbReference>
<proteinExistence type="predicted"/>
<dbReference type="PANTHER" id="PTHR43156:SF2">
    <property type="entry name" value="STAGE II SPORULATION PROTEIN E"/>
    <property type="match status" value="1"/>
</dbReference>
<dbReference type="SUPFAM" id="SSF81606">
    <property type="entry name" value="PP2C-like"/>
    <property type="match status" value="1"/>
</dbReference>
<dbReference type="GO" id="GO:0016787">
    <property type="term" value="F:hydrolase activity"/>
    <property type="evidence" value="ECO:0007669"/>
    <property type="project" value="UniProtKB-KW"/>
</dbReference>
<dbReference type="Gene3D" id="3.60.40.10">
    <property type="entry name" value="PPM-type phosphatase domain"/>
    <property type="match status" value="1"/>
</dbReference>